<proteinExistence type="predicted"/>
<reference evidence="1 2" key="1">
    <citation type="submission" date="2019-04" db="EMBL/GenBank/DDBJ databases">
        <title>Microbes associate with the intestines of laboratory mice.</title>
        <authorList>
            <person name="Navarre W."/>
            <person name="Wong E."/>
            <person name="Huang K.C."/>
            <person name="Tropini C."/>
            <person name="Ng K."/>
            <person name="Yu B."/>
        </authorList>
    </citation>
    <scope>NUCLEOTIDE SEQUENCE [LARGE SCALE GENOMIC DNA]</scope>
    <source>
        <strain evidence="1 2">NM83_B4-11</strain>
    </source>
</reference>
<accession>A0ABY2QIR4</accession>
<organism evidence="1 2">
    <name type="scientific">Sphingomonas olei</name>
    <dbReference type="NCBI Taxonomy" id="1886787"/>
    <lineage>
        <taxon>Bacteria</taxon>
        <taxon>Pseudomonadati</taxon>
        <taxon>Pseudomonadota</taxon>
        <taxon>Alphaproteobacteria</taxon>
        <taxon>Sphingomonadales</taxon>
        <taxon>Sphingomonadaceae</taxon>
        <taxon>Sphingomonas</taxon>
    </lineage>
</organism>
<dbReference type="EMBL" id="SSTI01000004">
    <property type="protein sequence ID" value="THG40440.1"/>
    <property type="molecule type" value="Genomic_DNA"/>
</dbReference>
<sequence length="139" mass="14577">MSDAPIVTGSDIIGALMLASPDLVAVIPAERIKGGRLGNVPLPAALVAIVSSVDRQALKQGSTVRRTDRVSVTVRTASHRQRKLLIRLIRNACSGRTGTIAGAEKVAVLTAGIGPEMDGPADSFEQAQDFKVSFNEPAF</sequence>
<evidence type="ECO:0008006" key="3">
    <source>
        <dbReference type="Google" id="ProtNLM"/>
    </source>
</evidence>
<gene>
    <name evidence="1" type="ORF">E5988_06305</name>
</gene>
<name>A0ABY2QIR4_9SPHN</name>
<protein>
    <recommendedName>
        <fullName evidence="3">DUF3168 domain-containing protein</fullName>
    </recommendedName>
</protein>
<comment type="caution">
    <text evidence="1">The sequence shown here is derived from an EMBL/GenBank/DDBJ whole genome shotgun (WGS) entry which is preliminary data.</text>
</comment>
<evidence type="ECO:0000313" key="2">
    <source>
        <dbReference type="Proteomes" id="UP000308038"/>
    </source>
</evidence>
<dbReference type="Proteomes" id="UP000308038">
    <property type="component" value="Unassembled WGS sequence"/>
</dbReference>
<keyword evidence="2" id="KW-1185">Reference proteome</keyword>
<evidence type="ECO:0000313" key="1">
    <source>
        <dbReference type="EMBL" id="THG40440.1"/>
    </source>
</evidence>
<dbReference type="RefSeq" id="WP_136451136.1">
    <property type="nucleotide sequence ID" value="NZ_SSTI01000004.1"/>
</dbReference>